<feature type="compositionally biased region" description="Polar residues" evidence="1">
    <location>
        <begin position="381"/>
        <end position="392"/>
    </location>
</feature>
<comment type="caution">
    <text evidence="3">The sequence shown here is derived from an EMBL/GenBank/DDBJ whole genome shotgun (WGS) entry which is preliminary data.</text>
</comment>
<dbReference type="AlphaFoldDB" id="A0A922M7A3"/>
<organism evidence="3 4">
    <name type="scientific">Spodoptera exigua</name>
    <name type="common">Beet armyworm</name>
    <name type="synonym">Noctua fulgens</name>
    <dbReference type="NCBI Taxonomy" id="7107"/>
    <lineage>
        <taxon>Eukaryota</taxon>
        <taxon>Metazoa</taxon>
        <taxon>Ecdysozoa</taxon>
        <taxon>Arthropoda</taxon>
        <taxon>Hexapoda</taxon>
        <taxon>Insecta</taxon>
        <taxon>Pterygota</taxon>
        <taxon>Neoptera</taxon>
        <taxon>Endopterygota</taxon>
        <taxon>Lepidoptera</taxon>
        <taxon>Glossata</taxon>
        <taxon>Ditrysia</taxon>
        <taxon>Noctuoidea</taxon>
        <taxon>Noctuidae</taxon>
        <taxon>Amphipyrinae</taxon>
        <taxon>Spodoptera</taxon>
    </lineage>
</organism>
<dbReference type="InterPro" id="IPR001969">
    <property type="entry name" value="Aspartic_peptidase_AS"/>
</dbReference>
<gene>
    <name evidence="3" type="ORF">HF086_004716</name>
</gene>
<feature type="region of interest" description="Disordered" evidence="1">
    <location>
        <begin position="1"/>
        <end position="72"/>
    </location>
</feature>
<evidence type="ECO:0000313" key="3">
    <source>
        <dbReference type="EMBL" id="KAH9631555.1"/>
    </source>
</evidence>
<feature type="region of interest" description="Disordered" evidence="1">
    <location>
        <begin position="342"/>
        <end position="394"/>
    </location>
</feature>
<evidence type="ECO:0008006" key="5">
    <source>
        <dbReference type="Google" id="ProtNLM"/>
    </source>
</evidence>
<feature type="transmembrane region" description="Helical" evidence="2">
    <location>
        <begin position="895"/>
        <end position="916"/>
    </location>
</feature>
<keyword evidence="2" id="KW-0812">Transmembrane</keyword>
<feature type="compositionally biased region" description="Polar residues" evidence="1">
    <location>
        <begin position="953"/>
        <end position="974"/>
    </location>
</feature>
<dbReference type="Pfam" id="PF12259">
    <property type="entry name" value="Baculo_F"/>
    <property type="match status" value="1"/>
</dbReference>
<dbReference type="InterPro" id="IPR022048">
    <property type="entry name" value="Envelope_fusion-like"/>
</dbReference>
<evidence type="ECO:0000256" key="1">
    <source>
        <dbReference type="SAM" id="MobiDB-lite"/>
    </source>
</evidence>
<dbReference type="Proteomes" id="UP000814243">
    <property type="component" value="Unassembled WGS sequence"/>
</dbReference>
<keyword evidence="2" id="KW-0472">Membrane</keyword>
<protein>
    <recommendedName>
        <fullName evidence="5">Envelope protein</fullName>
    </recommendedName>
</protein>
<name>A0A922M7A3_SPOEX</name>
<dbReference type="GO" id="GO:0004190">
    <property type="term" value="F:aspartic-type endopeptidase activity"/>
    <property type="evidence" value="ECO:0007669"/>
    <property type="project" value="InterPro"/>
</dbReference>
<feature type="compositionally biased region" description="Low complexity" evidence="1">
    <location>
        <begin position="346"/>
        <end position="356"/>
    </location>
</feature>
<dbReference type="GO" id="GO:0006508">
    <property type="term" value="P:proteolysis"/>
    <property type="evidence" value="ECO:0007669"/>
    <property type="project" value="InterPro"/>
</dbReference>
<dbReference type="Gene3D" id="2.40.70.10">
    <property type="entry name" value="Acid Proteases"/>
    <property type="match status" value="1"/>
</dbReference>
<feature type="region of interest" description="Disordered" evidence="1">
    <location>
        <begin position="943"/>
        <end position="974"/>
    </location>
</feature>
<accession>A0A922M7A3</accession>
<reference evidence="3" key="1">
    <citation type="journal article" date="2021" name="G3 (Bethesda)">
        <title>Genome and transcriptome analysis of the beet armyworm Spodoptera exigua reveals targets for pest control. .</title>
        <authorList>
            <person name="Simon S."/>
            <person name="Breeschoten T."/>
            <person name="Jansen H.J."/>
            <person name="Dirks R.P."/>
            <person name="Schranz M.E."/>
            <person name="Ros V.I.D."/>
        </authorList>
    </citation>
    <scope>NUCLEOTIDE SEQUENCE</scope>
    <source>
        <strain evidence="3">TB_SE_WUR_2020</strain>
    </source>
</reference>
<dbReference type="EMBL" id="JACEFF010000758">
    <property type="protein sequence ID" value="KAH9631555.1"/>
    <property type="molecule type" value="Genomic_DNA"/>
</dbReference>
<evidence type="ECO:0000256" key="2">
    <source>
        <dbReference type="SAM" id="Phobius"/>
    </source>
</evidence>
<sequence>MSESRSQSPKFEKPEIAISDMEDDNLCPPPPGPTTRSFTISRSPLHGDSHKSTVSKSKISPQHGDYSIQTPTTSQLPLHGALPKSMVSMQNKVLLKSNVFEISSNPTMRLSPHVLVESSVSEIPLSLLVDSGSSISLLKQSSIEKQPKLINEKIQLKGKDLAEDCIKSQGHFKLQIKLPKSSVSHQFHVIERINLPYDGIIGSDFLNAHNCNINYTKNLLQIGGLSLKLHFHDPTYLVPPRTETVIECSVQNPEIKEGVILDQKISKTLLVANCVVRVKANNRINVTVANTSEEPIRLSANPEFRLESPLPEIARETLDELLGVSNESNNDTHFSPLDPYIPTDSPSPANAFPASPEMHPEPLPVSEDRNSASPAILVDPQPSSSCPNSETLPSHDETYRNFLKSSTEPYNTQIIEHNQNLLKGTQQLVVLPVPIDMDESIPALVWCHQEYVQPINSSPGIHFDPVGELKINTGHLDVVNPVDISYIEPHINNINSILGKISSLCSRFDMKTMIGLECHNILEPLTVKFNDIVSEYSSIAHLTSNRFKRGAWISGIGTLSKTIFGTLDENDGVKYDTAIQSIQNNEKQLSSLIKENILITTSTFTELNKTLRNIVINEAKLNSGIDKLQSKFENVTLISNNLIIKSDINLLLNSLETAVLLLSFRLEDITNAIIFCRQNVIHPAILPPAQLYRDLADNYRHLPVELRLPINLELSHINLLINISTVKCYSSNNKIVFILRIPLVSHKCKTKFIHRYLDVWKPLNNNNWIYVQSENNKLNIECPNQKTVEINIIGTGIVNIPFDCFAYCKGTKLVPKLNDIELNVTVTQSDFNIVNDSCCYLDKFKDVMNDEPHIKLQNIDLDIFTQEVKTKLNLLSEKSNDIINQPQIIKYGTHYSIILVLVTCIICVFAIIKCVLCIKSHNRLPFPFSRSSQSAPVNLPVELTPEPQPVIPTKTSKSCQTPMSTPSPSIRVNL</sequence>
<keyword evidence="2" id="KW-1133">Transmembrane helix</keyword>
<proteinExistence type="predicted"/>
<evidence type="ECO:0000313" key="4">
    <source>
        <dbReference type="Proteomes" id="UP000814243"/>
    </source>
</evidence>
<dbReference type="InterPro" id="IPR021109">
    <property type="entry name" value="Peptidase_aspartic_dom_sf"/>
</dbReference>
<dbReference type="SUPFAM" id="SSF50630">
    <property type="entry name" value="Acid proteases"/>
    <property type="match status" value="1"/>
</dbReference>
<dbReference type="CDD" id="cd00303">
    <property type="entry name" value="retropepsin_like"/>
    <property type="match status" value="1"/>
</dbReference>
<dbReference type="PROSITE" id="PS00141">
    <property type="entry name" value="ASP_PROTEASE"/>
    <property type="match status" value="1"/>
</dbReference>